<accession>A0ACB9I7A0</accession>
<dbReference type="Proteomes" id="UP001056120">
    <property type="component" value="Linkage Group LG10"/>
</dbReference>
<evidence type="ECO:0000313" key="2">
    <source>
        <dbReference type="Proteomes" id="UP001056120"/>
    </source>
</evidence>
<gene>
    <name evidence="1" type="ORF">L1987_31531</name>
</gene>
<name>A0ACB9I7A0_9ASTR</name>
<comment type="caution">
    <text evidence="1">The sequence shown here is derived from an EMBL/GenBank/DDBJ whole genome shotgun (WGS) entry which is preliminary data.</text>
</comment>
<reference evidence="1 2" key="2">
    <citation type="journal article" date="2022" name="Mol. Ecol. Resour.">
        <title>The genomes of chicory, endive, great burdock and yacon provide insights into Asteraceae paleo-polyploidization history and plant inulin production.</title>
        <authorList>
            <person name="Fan W."/>
            <person name="Wang S."/>
            <person name="Wang H."/>
            <person name="Wang A."/>
            <person name="Jiang F."/>
            <person name="Liu H."/>
            <person name="Zhao H."/>
            <person name="Xu D."/>
            <person name="Zhang Y."/>
        </authorList>
    </citation>
    <scope>NUCLEOTIDE SEQUENCE [LARGE SCALE GENOMIC DNA]</scope>
    <source>
        <strain evidence="2">cv. Yunnan</strain>
        <tissue evidence="1">Leaves</tissue>
    </source>
</reference>
<proteinExistence type="predicted"/>
<organism evidence="1 2">
    <name type="scientific">Smallanthus sonchifolius</name>
    <dbReference type="NCBI Taxonomy" id="185202"/>
    <lineage>
        <taxon>Eukaryota</taxon>
        <taxon>Viridiplantae</taxon>
        <taxon>Streptophyta</taxon>
        <taxon>Embryophyta</taxon>
        <taxon>Tracheophyta</taxon>
        <taxon>Spermatophyta</taxon>
        <taxon>Magnoliopsida</taxon>
        <taxon>eudicotyledons</taxon>
        <taxon>Gunneridae</taxon>
        <taxon>Pentapetalae</taxon>
        <taxon>asterids</taxon>
        <taxon>campanulids</taxon>
        <taxon>Asterales</taxon>
        <taxon>Asteraceae</taxon>
        <taxon>Asteroideae</taxon>
        <taxon>Heliantheae alliance</taxon>
        <taxon>Millerieae</taxon>
        <taxon>Smallanthus</taxon>
    </lineage>
</organism>
<keyword evidence="2" id="KW-1185">Reference proteome</keyword>
<sequence>MSGNSTRTRYNASFTSLVRSYCWLLFIGPPPTRRVWESIWKKRGFLSPAIFTPSCGDSSLLSPPPIAVFVSVTVNPTRNLYRCNQI</sequence>
<reference evidence="2" key="1">
    <citation type="journal article" date="2022" name="Mol. Ecol. Resour.">
        <title>The genomes of chicory, endive, great burdock and yacon provide insights into Asteraceae palaeo-polyploidization history and plant inulin production.</title>
        <authorList>
            <person name="Fan W."/>
            <person name="Wang S."/>
            <person name="Wang H."/>
            <person name="Wang A."/>
            <person name="Jiang F."/>
            <person name="Liu H."/>
            <person name="Zhao H."/>
            <person name="Xu D."/>
            <person name="Zhang Y."/>
        </authorList>
    </citation>
    <scope>NUCLEOTIDE SEQUENCE [LARGE SCALE GENOMIC DNA]</scope>
    <source>
        <strain evidence="2">cv. Yunnan</strain>
    </source>
</reference>
<evidence type="ECO:0000313" key="1">
    <source>
        <dbReference type="EMBL" id="KAI3803380.1"/>
    </source>
</evidence>
<protein>
    <submittedName>
        <fullName evidence="1">Uncharacterized protein</fullName>
    </submittedName>
</protein>
<dbReference type="EMBL" id="CM042027">
    <property type="protein sequence ID" value="KAI3803380.1"/>
    <property type="molecule type" value="Genomic_DNA"/>
</dbReference>